<evidence type="ECO:0000313" key="2">
    <source>
        <dbReference type="Proteomes" id="UP000887013"/>
    </source>
</evidence>
<dbReference type="Proteomes" id="UP000887013">
    <property type="component" value="Unassembled WGS sequence"/>
</dbReference>
<organism evidence="1 2">
    <name type="scientific">Nephila pilipes</name>
    <name type="common">Giant wood spider</name>
    <name type="synonym">Nephila maculata</name>
    <dbReference type="NCBI Taxonomy" id="299642"/>
    <lineage>
        <taxon>Eukaryota</taxon>
        <taxon>Metazoa</taxon>
        <taxon>Ecdysozoa</taxon>
        <taxon>Arthropoda</taxon>
        <taxon>Chelicerata</taxon>
        <taxon>Arachnida</taxon>
        <taxon>Araneae</taxon>
        <taxon>Araneomorphae</taxon>
        <taxon>Entelegynae</taxon>
        <taxon>Araneoidea</taxon>
        <taxon>Nephilidae</taxon>
        <taxon>Nephila</taxon>
    </lineage>
</organism>
<accession>A0A8X6URT1</accession>
<evidence type="ECO:0000313" key="1">
    <source>
        <dbReference type="EMBL" id="GFU58079.1"/>
    </source>
</evidence>
<keyword evidence="2" id="KW-1185">Reference proteome</keyword>
<reference evidence="1" key="1">
    <citation type="submission" date="2020-08" db="EMBL/GenBank/DDBJ databases">
        <title>Multicomponent nature underlies the extraordinary mechanical properties of spider dragline silk.</title>
        <authorList>
            <person name="Kono N."/>
            <person name="Nakamura H."/>
            <person name="Mori M."/>
            <person name="Yoshida Y."/>
            <person name="Ohtoshi R."/>
            <person name="Malay A.D."/>
            <person name="Moran D.A.P."/>
            <person name="Tomita M."/>
            <person name="Numata K."/>
            <person name="Arakawa K."/>
        </authorList>
    </citation>
    <scope>NUCLEOTIDE SEQUENCE</scope>
</reference>
<name>A0A8X6URT1_NEPPI</name>
<sequence>MAIEYHFIVKVPMSLMLSGTIKAYSFDIYLICRAECANNLRKEYQPLKSIVKLLQHMVLMLRPCNMSGNVIVNFKMEDLAFLVNKEWSDLQFRPVVLMTLIQSEAKQIIDSSAIIQTI</sequence>
<protein>
    <submittedName>
        <fullName evidence="1">Uncharacterized protein</fullName>
    </submittedName>
</protein>
<gene>
    <name evidence="1" type="ORF">NPIL_295641</name>
</gene>
<proteinExistence type="predicted"/>
<dbReference type="AlphaFoldDB" id="A0A8X6URT1"/>
<comment type="caution">
    <text evidence="1">The sequence shown here is derived from an EMBL/GenBank/DDBJ whole genome shotgun (WGS) entry which is preliminary data.</text>
</comment>
<dbReference type="EMBL" id="BMAW01040021">
    <property type="protein sequence ID" value="GFU58079.1"/>
    <property type="molecule type" value="Genomic_DNA"/>
</dbReference>